<dbReference type="AlphaFoldDB" id="A0A8F5BWH9"/>
<gene>
    <name evidence="3" type="ORF">J5U21_02242</name>
    <name evidence="4" type="ORF">J5U22_02299</name>
</gene>
<evidence type="ECO:0000313" key="6">
    <source>
        <dbReference type="Proteomes" id="UP000694036"/>
    </source>
</evidence>
<reference evidence="3 6" key="1">
    <citation type="journal article" date="2021" name="Environ. Microbiol.">
        <title>New insights into the diversity and evolution of the archaeal mobilome from three complete genomes of Saccharolobus shibatae.</title>
        <authorList>
            <person name="Medvedeva S."/>
            <person name="Brandt D."/>
            <person name="Cvirkaite-Krupovic V."/>
            <person name="Liu Y."/>
            <person name="Severinov K."/>
            <person name="Ishino S."/>
            <person name="Ishino Y."/>
            <person name="Prangishvili D."/>
            <person name="Kalinowski J."/>
            <person name="Krupovic M."/>
        </authorList>
    </citation>
    <scope>NUCLEOTIDE SEQUENCE</scope>
    <source>
        <strain evidence="3">BEU9</strain>
        <strain evidence="4 6">S38A</strain>
    </source>
</reference>
<dbReference type="CDD" id="cd03467">
    <property type="entry name" value="Rieske"/>
    <property type="match status" value="1"/>
</dbReference>
<dbReference type="Proteomes" id="UP000694036">
    <property type="component" value="Chromosome"/>
</dbReference>
<dbReference type="GO" id="GO:0051537">
    <property type="term" value="F:2 iron, 2 sulfur cluster binding"/>
    <property type="evidence" value="ECO:0007669"/>
    <property type="project" value="InterPro"/>
</dbReference>
<dbReference type="Pfam" id="PF00355">
    <property type="entry name" value="Rieske"/>
    <property type="match status" value="1"/>
</dbReference>
<dbReference type="PANTHER" id="PTHR21496:SF0">
    <property type="entry name" value="RIESKE DOMAIN-CONTAINING PROTEIN"/>
    <property type="match status" value="1"/>
</dbReference>
<protein>
    <submittedName>
        <fullName evidence="3">Ferredoxin, 2Fe-2S</fullName>
    </submittedName>
</protein>
<dbReference type="PROSITE" id="PS51296">
    <property type="entry name" value="RIESKE"/>
    <property type="match status" value="1"/>
</dbReference>
<proteinExistence type="predicted"/>
<dbReference type="EMBL" id="CP077713">
    <property type="protein sequence ID" value="QXJ35752.1"/>
    <property type="molecule type" value="Genomic_DNA"/>
</dbReference>
<accession>A0A8F5BWH9</accession>
<dbReference type="Proteomes" id="UP000693941">
    <property type="component" value="Chromosome"/>
</dbReference>
<dbReference type="RefSeq" id="WP_218258235.1">
    <property type="nucleotide sequence ID" value="NZ_CP077713.1"/>
</dbReference>
<dbReference type="InterPro" id="IPR017941">
    <property type="entry name" value="Rieske_2Fe-2S"/>
</dbReference>
<keyword evidence="6" id="KW-1185">Reference proteome</keyword>
<organism evidence="3 5">
    <name type="scientific">Saccharolobus shibatae</name>
    <dbReference type="NCBI Taxonomy" id="2286"/>
    <lineage>
        <taxon>Archaea</taxon>
        <taxon>Thermoproteota</taxon>
        <taxon>Thermoprotei</taxon>
        <taxon>Sulfolobales</taxon>
        <taxon>Sulfolobaceae</taxon>
        <taxon>Saccharolobus</taxon>
    </lineage>
</organism>
<evidence type="ECO:0000256" key="1">
    <source>
        <dbReference type="ARBA" id="ARBA00034078"/>
    </source>
</evidence>
<name>A0A8F5BWH9_9CREN</name>
<evidence type="ECO:0000313" key="3">
    <source>
        <dbReference type="EMBL" id="QXJ32591.1"/>
    </source>
</evidence>
<evidence type="ECO:0000259" key="2">
    <source>
        <dbReference type="PROSITE" id="PS51296"/>
    </source>
</evidence>
<feature type="domain" description="Rieske" evidence="2">
    <location>
        <begin position="3"/>
        <end position="106"/>
    </location>
</feature>
<evidence type="ECO:0000313" key="4">
    <source>
        <dbReference type="EMBL" id="QXJ35752.1"/>
    </source>
</evidence>
<evidence type="ECO:0000313" key="5">
    <source>
        <dbReference type="Proteomes" id="UP000693941"/>
    </source>
</evidence>
<dbReference type="GeneID" id="65560668"/>
<comment type="cofactor">
    <cofactor evidence="1">
        <name>[2Fe-2S] cluster</name>
        <dbReference type="ChEBI" id="CHEBI:190135"/>
    </cofactor>
</comment>
<sequence>MLVRVCSLSDLEDKKPKKFSLNGIEVVVVKVEDRVFVMDAYCPHKGGNMEYGDINGYRIRCHLHGYEYNMETGDLVCNPYGKSDGWYFSPNLKIYKVEVKGKDVFVEV</sequence>
<dbReference type="PANTHER" id="PTHR21496">
    <property type="entry name" value="FERREDOXIN-RELATED"/>
    <property type="match status" value="1"/>
</dbReference>
<dbReference type="EMBL" id="CP077715">
    <property type="protein sequence ID" value="QXJ32591.1"/>
    <property type="molecule type" value="Genomic_DNA"/>
</dbReference>